<proteinExistence type="predicted"/>
<dbReference type="OrthoDB" id="10490524at2759"/>
<protein>
    <submittedName>
        <fullName evidence="2">Uncharacterized protein</fullName>
    </submittedName>
</protein>
<feature type="non-terminal residue" evidence="2">
    <location>
        <position position="37"/>
    </location>
</feature>
<accession>A0A0V1KNW8</accession>
<evidence type="ECO:0000256" key="1">
    <source>
        <dbReference type="SAM" id="MobiDB-lite"/>
    </source>
</evidence>
<evidence type="ECO:0000313" key="2">
    <source>
        <dbReference type="EMBL" id="KRZ48754.1"/>
    </source>
</evidence>
<feature type="non-terminal residue" evidence="2">
    <location>
        <position position="1"/>
    </location>
</feature>
<feature type="region of interest" description="Disordered" evidence="1">
    <location>
        <begin position="1"/>
        <end position="26"/>
    </location>
</feature>
<dbReference type="AlphaFoldDB" id="A0A0V1KNW8"/>
<comment type="caution">
    <text evidence="2">The sequence shown here is derived from an EMBL/GenBank/DDBJ whole genome shotgun (WGS) entry which is preliminary data.</text>
</comment>
<dbReference type="EMBL" id="JYDW01000367">
    <property type="protein sequence ID" value="KRZ48754.1"/>
    <property type="molecule type" value="Genomic_DNA"/>
</dbReference>
<keyword evidence="3" id="KW-1185">Reference proteome</keyword>
<organism evidence="2 3">
    <name type="scientific">Trichinella nativa</name>
    <dbReference type="NCBI Taxonomy" id="6335"/>
    <lineage>
        <taxon>Eukaryota</taxon>
        <taxon>Metazoa</taxon>
        <taxon>Ecdysozoa</taxon>
        <taxon>Nematoda</taxon>
        <taxon>Enoplea</taxon>
        <taxon>Dorylaimia</taxon>
        <taxon>Trichinellida</taxon>
        <taxon>Trichinellidae</taxon>
        <taxon>Trichinella</taxon>
    </lineage>
</organism>
<dbReference type="Proteomes" id="UP000054721">
    <property type="component" value="Unassembled WGS sequence"/>
</dbReference>
<sequence length="37" mass="3530">LLGRAGTFGDVAASSGGPSQGRAHGRCALGSRGCSLV</sequence>
<gene>
    <name evidence="2" type="ORF">T02_8672</name>
</gene>
<reference evidence="2 3" key="1">
    <citation type="submission" date="2015-05" db="EMBL/GenBank/DDBJ databases">
        <title>Evolution of Trichinella species and genotypes.</title>
        <authorList>
            <person name="Korhonen P.K."/>
            <person name="Edoardo P."/>
            <person name="Giuseppe L.R."/>
            <person name="Gasser R.B."/>
        </authorList>
    </citation>
    <scope>NUCLEOTIDE SEQUENCE [LARGE SCALE GENOMIC DNA]</scope>
    <source>
        <strain evidence="2">ISS10</strain>
    </source>
</reference>
<name>A0A0V1KNW8_9BILA</name>
<evidence type="ECO:0000313" key="3">
    <source>
        <dbReference type="Proteomes" id="UP000054721"/>
    </source>
</evidence>